<organism evidence="1">
    <name type="scientific">marine sediment metagenome</name>
    <dbReference type="NCBI Taxonomy" id="412755"/>
    <lineage>
        <taxon>unclassified sequences</taxon>
        <taxon>metagenomes</taxon>
        <taxon>ecological metagenomes</taxon>
    </lineage>
</organism>
<name>X0T292_9ZZZZ</name>
<dbReference type="EMBL" id="BARS01004701">
    <property type="protein sequence ID" value="GAF82302.1"/>
    <property type="molecule type" value="Genomic_DNA"/>
</dbReference>
<comment type="caution">
    <text evidence="1">The sequence shown here is derived from an EMBL/GenBank/DDBJ whole genome shotgun (WGS) entry which is preliminary data.</text>
</comment>
<accession>X0T292</accession>
<gene>
    <name evidence="1" type="ORF">S01H1_09206</name>
</gene>
<evidence type="ECO:0000313" key="1">
    <source>
        <dbReference type="EMBL" id="GAF82302.1"/>
    </source>
</evidence>
<reference evidence="1" key="1">
    <citation type="journal article" date="2014" name="Front. Microbiol.">
        <title>High frequency of phylogenetically diverse reductive dehalogenase-homologous genes in deep subseafloor sedimentary metagenomes.</title>
        <authorList>
            <person name="Kawai M."/>
            <person name="Futagami T."/>
            <person name="Toyoda A."/>
            <person name="Takaki Y."/>
            <person name="Nishi S."/>
            <person name="Hori S."/>
            <person name="Arai W."/>
            <person name="Tsubouchi T."/>
            <person name="Morono Y."/>
            <person name="Uchiyama I."/>
            <person name="Ito T."/>
            <person name="Fujiyama A."/>
            <person name="Inagaki F."/>
            <person name="Takami H."/>
        </authorList>
    </citation>
    <scope>NUCLEOTIDE SEQUENCE</scope>
    <source>
        <strain evidence="1">Expedition CK06-06</strain>
    </source>
</reference>
<dbReference type="AlphaFoldDB" id="X0T292"/>
<proteinExistence type="predicted"/>
<protein>
    <submittedName>
        <fullName evidence="1">Uncharacterized protein</fullName>
    </submittedName>
</protein>
<sequence>MFEIGDLFIAEHNSTNGLIVLIEGENVVIRWWDDDRTWRAYYCRQDLYSHIRPDGDFIRHPARKDNV</sequence>